<reference evidence="3" key="1">
    <citation type="submission" date="2025-08" db="UniProtKB">
        <authorList>
            <consortium name="RefSeq"/>
        </authorList>
    </citation>
    <scope>IDENTIFICATION</scope>
</reference>
<keyword evidence="1" id="KW-1133">Transmembrane helix</keyword>
<evidence type="ECO:0000256" key="1">
    <source>
        <dbReference type="SAM" id="Phobius"/>
    </source>
</evidence>
<dbReference type="Gene3D" id="3.20.20.80">
    <property type="entry name" value="Glycosidases"/>
    <property type="match status" value="1"/>
</dbReference>
<protein>
    <submittedName>
        <fullName evidence="3">Mannan endo-1,4-beta-mannosidase-like</fullName>
    </submittedName>
</protein>
<organism evidence="2 3">
    <name type="scientific">Aplysia californica</name>
    <name type="common">California sea hare</name>
    <dbReference type="NCBI Taxonomy" id="6500"/>
    <lineage>
        <taxon>Eukaryota</taxon>
        <taxon>Metazoa</taxon>
        <taxon>Spiralia</taxon>
        <taxon>Lophotrochozoa</taxon>
        <taxon>Mollusca</taxon>
        <taxon>Gastropoda</taxon>
        <taxon>Heterobranchia</taxon>
        <taxon>Euthyneura</taxon>
        <taxon>Tectipleura</taxon>
        <taxon>Aplysiida</taxon>
        <taxon>Aplysioidea</taxon>
        <taxon>Aplysiidae</taxon>
        <taxon>Aplysia</taxon>
    </lineage>
</organism>
<evidence type="ECO:0000313" key="2">
    <source>
        <dbReference type="Proteomes" id="UP000694888"/>
    </source>
</evidence>
<keyword evidence="1" id="KW-0812">Transmembrane</keyword>
<sequence>MKSKKTHLKTSLLYINVLLFFNLYCTAYPSISFDPQGVLDFYEIHSYSWQGTFASVSPFLHSNSDYSADKPILVGEFWEKEGGGMNINQLFSYVYNHGYAGAWSWNVVQNPSQRGGVSTIKDKTSNGRIPINI</sequence>
<feature type="transmembrane region" description="Helical" evidence="1">
    <location>
        <begin position="12"/>
        <end position="31"/>
    </location>
</feature>
<dbReference type="InterPro" id="IPR017853">
    <property type="entry name" value="GH"/>
</dbReference>
<keyword evidence="1" id="KW-0472">Membrane</keyword>
<keyword evidence="2" id="KW-1185">Reference proteome</keyword>
<dbReference type="PANTHER" id="PTHR37398">
    <property type="entry name" value="ENDO-BETA-1,4-MANNANASE"/>
    <property type="match status" value="1"/>
</dbReference>
<proteinExistence type="predicted"/>
<accession>A0ABM1VR38</accession>
<dbReference type="RefSeq" id="XP_035824880.1">
    <property type="nucleotide sequence ID" value="XM_035968987.1"/>
</dbReference>
<dbReference type="PANTHER" id="PTHR37398:SF3">
    <property type="entry name" value="GLYCOSIDE HYDROLASE FAMILY 5 DOMAIN-CONTAINING PROTEIN"/>
    <property type="match status" value="1"/>
</dbReference>
<dbReference type="GeneID" id="118477467"/>
<dbReference type="Proteomes" id="UP000694888">
    <property type="component" value="Unplaced"/>
</dbReference>
<evidence type="ECO:0000313" key="3">
    <source>
        <dbReference type="RefSeq" id="XP_035824880.1"/>
    </source>
</evidence>
<name>A0ABM1VR38_APLCA</name>
<gene>
    <name evidence="3" type="primary">LOC118477467</name>
</gene>
<dbReference type="SUPFAM" id="SSF51445">
    <property type="entry name" value="(Trans)glycosidases"/>
    <property type="match status" value="1"/>
</dbReference>